<name>A0A4U7NAR7_9RHOB</name>
<sequence length="251" mass="27683">MTDSFSTAFAARNGEADAIPKLPGPGIPIEFDGHHFEHLFCAKGMIFPKGLTFENCRFSRDVDLRQAGVAGDLRMFKCTLEQQLGAERLFVTGGLRIKRSSLVGFDLMGAKVSDDIEMENIKVQGPTNLADVQIEQNLRVVDANLAEEFDCTSLEVRGTSSFANLKVRGGTYFQQAVFEKAAIWQLSRFDGDAFFAGSQFKAQATFRAVTFEARVGFEACQFDGVTDFAESKFLGQGTPQLAIREYPKLCV</sequence>
<dbReference type="OrthoDB" id="7876799at2"/>
<organism evidence="1 2">
    <name type="scientific">Shimia litoralis</name>
    <dbReference type="NCBI Taxonomy" id="420403"/>
    <lineage>
        <taxon>Bacteria</taxon>
        <taxon>Pseudomonadati</taxon>
        <taxon>Pseudomonadota</taxon>
        <taxon>Alphaproteobacteria</taxon>
        <taxon>Rhodobacterales</taxon>
        <taxon>Roseobacteraceae</taxon>
    </lineage>
</organism>
<keyword evidence="2" id="KW-1185">Reference proteome</keyword>
<evidence type="ECO:0000313" key="2">
    <source>
        <dbReference type="Proteomes" id="UP000306575"/>
    </source>
</evidence>
<accession>A0A4U7NAR7</accession>
<proteinExistence type="predicted"/>
<dbReference type="EMBL" id="SULI01000003">
    <property type="protein sequence ID" value="TKZ21924.1"/>
    <property type="molecule type" value="Genomic_DNA"/>
</dbReference>
<comment type="caution">
    <text evidence="1">The sequence shown here is derived from an EMBL/GenBank/DDBJ whole genome shotgun (WGS) entry which is preliminary data.</text>
</comment>
<evidence type="ECO:0008006" key="3">
    <source>
        <dbReference type="Google" id="ProtNLM"/>
    </source>
</evidence>
<protein>
    <recommendedName>
        <fullName evidence="3">Pentapeptide repeat-containing protein</fullName>
    </recommendedName>
</protein>
<reference evidence="1 2" key="1">
    <citation type="submission" date="2019-04" db="EMBL/GenBank/DDBJ databases">
        <title>Genome sequence of Pelagicola litoralis CL-ES2.</title>
        <authorList>
            <person name="Cao J."/>
        </authorList>
    </citation>
    <scope>NUCLEOTIDE SEQUENCE [LARGE SCALE GENOMIC DNA]</scope>
    <source>
        <strain evidence="1 2">CL-ES2</strain>
    </source>
</reference>
<dbReference type="Proteomes" id="UP000306575">
    <property type="component" value="Unassembled WGS sequence"/>
</dbReference>
<gene>
    <name evidence="1" type="ORF">FAP39_04820</name>
</gene>
<evidence type="ECO:0000313" key="1">
    <source>
        <dbReference type="EMBL" id="TKZ21924.1"/>
    </source>
</evidence>
<dbReference type="AlphaFoldDB" id="A0A4U7NAR7"/>
<dbReference type="RefSeq" id="WP_138015248.1">
    <property type="nucleotide sequence ID" value="NZ_SULI01000003.1"/>
</dbReference>